<protein>
    <recommendedName>
        <fullName evidence="5">DUF2752 domain-containing protein</fullName>
    </recommendedName>
</protein>
<feature type="transmembrane region" description="Helical" evidence="2">
    <location>
        <begin position="23"/>
        <end position="42"/>
    </location>
</feature>
<dbReference type="AlphaFoldDB" id="A0A0A0C2E1"/>
<dbReference type="InterPro" id="IPR018527">
    <property type="entry name" value="Rubredoxin_Fe_BS"/>
</dbReference>
<accession>A0A0A0C2E1</accession>
<evidence type="ECO:0000313" key="3">
    <source>
        <dbReference type="EMBL" id="KGM14346.1"/>
    </source>
</evidence>
<feature type="transmembrane region" description="Helical" evidence="2">
    <location>
        <begin position="90"/>
        <end position="108"/>
    </location>
</feature>
<name>A0A0A0C2E1_9CELL</name>
<keyword evidence="2" id="KW-0812">Transmembrane</keyword>
<organism evidence="3 4">
    <name type="scientific">Cellulomonas bogoriensis 69B4 = DSM 16987</name>
    <dbReference type="NCBI Taxonomy" id="1386082"/>
    <lineage>
        <taxon>Bacteria</taxon>
        <taxon>Bacillati</taxon>
        <taxon>Actinomycetota</taxon>
        <taxon>Actinomycetes</taxon>
        <taxon>Micrococcales</taxon>
        <taxon>Cellulomonadaceae</taxon>
        <taxon>Cellulomonas</taxon>
    </lineage>
</organism>
<dbReference type="Proteomes" id="UP000054314">
    <property type="component" value="Unassembled WGS sequence"/>
</dbReference>
<evidence type="ECO:0000256" key="1">
    <source>
        <dbReference type="ARBA" id="ARBA00022723"/>
    </source>
</evidence>
<dbReference type="EMBL" id="AXCZ01000005">
    <property type="protein sequence ID" value="KGM14346.1"/>
    <property type="molecule type" value="Genomic_DNA"/>
</dbReference>
<dbReference type="Pfam" id="PF10825">
    <property type="entry name" value="DUF2752"/>
    <property type="match status" value="1"/>
</dbReference>
<keyword evidence="1" id="KW-0479">Metal-binding</keyword>
<keyword evidence="4" id="KW-1185">Reference proteome</keyword>
<proteinExistence type="predicted"/>
<dbReference type="InterPro" id="IPR021215">
    <property type="entry name" value="DUF2752"/>
</dbReference>
<keyword evidence="2" id="KW-1133">Transmembrane helix</keyword>
<comment type="caution">
    <text evidence="3">The sequence shown here is derived from an EMBL/GenBank/DDBJ whole genome shotgun (WGS) entry which is preliminary data.</text>
</comment>
<dbReference type="GO" id="GO:0046872">
    <property type="term" value="F:metal ion binding"/>
    <property type="evidence" value="ECO:0007669"/>
    <property type="project" value="UniProtKB-KW"/>
</dbReference>
<feature type="transmembrane region" description="Helical" evidence="2">
    <location>
        <begin position="129"/>
        <end position="151"/>
    </location>
</feature>
<gene>
    <name evidence="3" type="ORF">N869_13910</name>
</gene>
<sequence>MGATEAPQADASLRRLRRAMTNARWPLVVAAPVVAATGALAMRSPHAPGSYGICPSLLVTGWYCPACGGLRAVHELTWLDLAAAWSMNPLVVLGAPVAVVVWCWWLVLNLRGSPRPPALPRRLRNALPWAVLVLALAFAVLRNVPALTPVLGPWP</sequence>
<keyword evidence="2" id="KW-0472">Membrane</keyword>
<dbReference type="PROSITE" id="PS00202">
    <property type="entry name" value="RUBREDOXIN"/>
    <property type="match status" value="1"/>
</dbReference>
<evidence type="ECO:0000313" key="4">
    <source>
        <dbReference type="Proteomes" id="UP000054314"/>
    </source>
</evidence>
<evidence type="ECO:0000256" key="2">
    <source>
        <dbReference type="SAM" id="Phobius"/>
    </source>
</evidence>
<reference evidence="3 4" key="1">
    <citation type="submission" date="2013-08" db="EMBL/GenBank/DDBJ databases">
        <title>Genome sequencing of Cellulomonas bogoriensis 69B4.</title>
        <authorList>
            <person name="Chen F."/>
            <person name="Li Y."/>
            <person name="Wang G."/>
        </authorList>
    </citation>
    <scope>NUCLEOTIDE SEQUENCE [LARGE SCALE GENOMIC DNA]</scope>
    <source>
        <strain evidence="3 4">69B4</strain>
    </source>
</reference>
<evidence type="ECO:0008006" key="5">
    <source>
        <dbReference type="Google" id="ProtNLM"/>
    </source>
</evidence>